<feature type="domain" description="Tail specific protease" evidence="1">
    <location>
        <begin position="151"/>
        <end position="344"/>
    </location>
</feature>
<dbReference type="SUPFAM" id="SSF52096">
    <property type="entry name" value="ClpP/crotonase"/>
    <property type="match status" value="1"/>
</dbReference>
<evidence type="ECO:0000313" key="3">
    <source>
        <dbReference type="Proteomes" id="UP000752013"/>
    </source>
</evidence>
<dbReference type="InterPro" id="IPR005151">
    <property type="entry name" value="Tail-specific_protease"/>
</dbReference>
<keyword evidence="3" id="KW-1185">Reference proteome</keyword>
<dbReference type="GO" id="GO:0008236">
    <property type="term" value="F:serine-type peptidase activity"/>
    <property type="evidence" value="ECO:0007669"/>
    <property type="project" value="InterPro"/>
</dbReference>
<accession>A0A968KSN2</accession>
<sequence length="380" mass="44117">MKKLSSTLWNTGNVNDLTQLLYHCDYDYVKSRSLTRNVSFQFYRRYTLQHYHTASRRGRDELLHKLVSMIDDKHVRLEKIHHSDFSQEALYEIHFRSFYQSFIHHLPTQGSVRYTEFVEDQPVVGLLDDKTLLWKIPSCHVRNLPTIESLLWKYRDHLKKVPYWIIDIRGNGGGTDRIWRGFWPYLSSGVLLQGGTVFRASQGNIEYFTLAREYATEWQCHEDATWYDTVVKAMQHKGQGFVLPHINGFLPQLHVQEELYVNPQKVAVLIDQETASAAETLIEMVKQSMKGIIIGQHTSMGSVDSGNLRYSILPSQHYALYFGTSINLNAYRVAIDRGGYQPDILLPQGDRQLVTPWVAAYLAGNQQKMQQLYRQFSPPK</sequence>
<gene>
    <name evidence="2" type="ORF">HCT46_02225</name>
</gene>
<dbReference type="Pfam" id="PF03572">
    <property type="entry name" value="Peptidase_S41"/>
    <property type="match status" value="1"/>
</dbReference>
<dbReference type="Proteomes" id="UP000752013">
    <property type="component" value="Unassembled WGS sequence"/>
</dbReference>
<dbReference type="EMBL" id="JAATLK010000001">
    <property type="protein sequence ID" value="NIZ46740.1"/>
    <property type="molecule type" value="Genomic_DNA"/>
</dbReference>
<comment type="caution">
    <text evidence="2">The sequence shown here is derived from an EMBL/GenBank/DDBJ whole genome shotgun (WGS) entry which is preliminary data.</text>
</comment>
<dbReference type="GO" id="GO:0006508">
    <property type="term" value="P:proteolysis"/>
    <property type="evidence" value="ECO:0007669"/>
    <property type="project" value="InterPro"/>
</dbReference>
<reference evidence="2" key="1">
    <citation type="submission" date="2020-03" db="EMBL/GenBank/DDBJ databases">
        <title>Spirochaetal bacteria isolated from arthropods constitute a novel genus Entomospira genus novum within the order Spirochaetales.</title>
        <authorList>
            <person name="Grana-Miraglia L."/>
            <person name="Sikutova S."/>
            <person name="Fingerle V."/>
            <person name="Sing A."/>
            <person name="Castillo-Ramirez S."/>
            <person name="Margos G."/>
            <person name="Rudolf I."/>
        </authorList>
    </citation>
    <scope>NUCLEOTIDE SEQUENCE</scope>
    <source>
        <strain evidence="2">BR208</strain>
    </source>
</reference>
<protein>
    <recommendedName>
        <fullName evidence="1">Tail specific protease domain-containing protein</fullName>
    </recommendedName>
</protein>
<proteinExistence type="predicted"/>
<name>A0A968KSN2_9SPIO</name>
<dbReference type="RefSeq" id="WP_167703192.1">
    <property type="nucleotide sequence ID" value="NZ_CP118168.1"/>
</dbReference>
<dbReference type="InterPro" id="IPR029045">
    <property type="entry name" value="ClpP/crotonase-like_dom_sf"/>
</dbReference>
<evidence type="ECO:0000313" key="2">
    <source>
        <dbReference type="EMBL" id="NIZ46740.1"/>
    </source>
</evidence>
<dbReference type="AlphaFoldDB" id="A0A968KSN2"/>
<dbReference type="Gene3D" id="3.90.226.10">
    <property type="entry name" value="2-enoyl-CoA Hydratase, Chain A, domain 1"/>
    <property type="match status" value="1"/>
</dbReference>
<evidence type="ECO:0000259" key="1">
    <source>
        <dbReference type="Pfam" id="PF03572"/>
    </source>
</evidence>
<organism evidence="2 3">
    <name type="scientific">Entomospira nematocerorum</name>
    <dbReference type="NCBI Taxonomy" id="2719987"/>
    <lineage>
        <taxon>Bacteria</taxon>
        <taxon>Pseudomonadati</taxon>
        <taxon>Spirochaetota</taxon>
        <taxon>Spirochaetia</taxon>
        <taxon>Spirochaetales</taxon>
        <taxon>Spirochaetaceae</taxon>
        <taxon>Entomospira</taxon>
    </lineage>
</organism>